<keyword evidence="1 2" id="KW-0472">Membrane</keyword>
<organism evidence="4">
    <name type="scientific">Cladonia uncialis subsp. uncialis</name>
    <dbReference type="NCBI Taxonomy" id="180999"/>
    <lineage>
        <taxon>Eukaryota</taxon>
        <taxon>Fungi</taxon>
        <taxon>Dikarya</taxon>
        <taxon>Ascomycota</taxon>
        <taxon>Pezizomycotina</taxon>
        <taxon>Lecanoromycetes</taxon>
        <taxon>OSLEUM clade</taxon>
        <taxon>Lecanoromycetidae</taxon>
        <taxon>Lecanorales</taxon>
        <taxon>Lecanorineae</taxon>
        <taxon>Cladoniaceae</taxon>
        <taxon>Cladonia</taxon>
    </lineage>
</organism>
<accession>A0A2K9YDZ1</accession>
<keyword evidence="2" id="KW-0812">Transmembrane</keyword>
<dbReference type="Gene3D" id="3.60.21.10">
    <property type="match status" value="1"/>
</dbReference>
<protein>
    <submittedName>
        <fullName evidence="4">Putative metallo-dependent phosphatase</fullName>
    </submittedName>
</protein>
<evidence type="ECO:0000313" key="4">
    <source>
        <dbReference type="EMBL" id="AUW31063.1"/>
    </source>
</evidence>
<sequence length="499" mass="56607">MHPSLLVILLVLFTLANVLTSYLYLYPILHQCSFPAQPGRQSSEGDIPQQIPPFRLLILADPQLEGDSSLLNPDYGYFPHLSNLWSDVSAVSTIGERLEVVGTHLRDIFAIDIPSILQSYRKRLDLIGNDYYLAHIYRTMHWTMFPTHITVLGDLIGSQWVSDEEFDRRGTRYWKRVLQKGNRVEDERTEGIHIEPLPQDGSWARKVINVAGNHDIGYAGDLTKEKLQRYERMFGKANWETRFSLPLEPLDQDQPELKLVVLNSLNLDGPVLDAQLQTDTYDFINDVIRYSRPVEDRTTATILLTHLPLHKEAGVCVDGPFIDYYGEEHGGGIREQNHLSDASSKGILEGIYGMSGNPDAPGKGRGRNGIILTGHDHEGCDVYHHLLDAEEAESRTWIARKWNSSTTTQHNVTPGIREITVRSMMGDFGGNAGLLSAWFDLDKREWQFEYATCALGQQHFWWAVHVLDIVTVVLLNYVGWSIFRATKNSVEEKAKVKTL</sequence>
<keyword evidence="2" id="KW-1133">Transmembrane helix</keyword>
<evidence type="ECO:0000256" key="2">
    <source>
        <dbReference type="SAM" id="Phobius"/>
    </source>
</evidence>
<proteinExistence type="predicted"/>
<dbReference type="AlphaFoldDB" id="A0A2K9YDZ1"/>
<feature type="chain" id="PRO_5014966514" evidence="3">
    <location>
        <begin position="21"/>
        <end position="499"/>
    </location>
</feature>
<dbReference type="SUPFAM" id="SSF56300">
    <property type="entry name" value="Metallo-dependent phosphatases"/>
    <property type="match status" value="1"/>
</dbReference>
<dbReference type="PANTHER" id="PTHR13315:SF1">
    <property type="entry name" value="PROTEIN TED1"/>
    <property type="match status" value="1"/>
</dbReference>
<dbReference type="GO" id="GO:0016020">
    <property type="term" value="C:membrane"/>
    <property type="evidence" value="ECO:0007669"/>
    <property type="project" value="GOC"/>
</dbReference>
<evidence type="ECO:0000256" key="1">
    <source>
        <dbReference type="ARBA" id="ARBA00023136"/>
    </source>
</evidence>
<name>A0A2K9YDZ1_CLAUC</name>
<dbReference type="GO" id="GO:0005783">
    <property type="term" value="C:endoplasmic reticulum"/>
    <property type="evidence" value="ECO:0007669"/>
    <property type="project" value="TreeGrafter"/>
</dbReference>
<dbReference type="EMBL" id="MG777490">
    <property type="protein sequence ID" value="AUW31063.1"/>
    <property type="molecule type" value="Genomic_DNA"/>
</dbReference>
<evidence type="ECO:0000256" key="3">
    <source>
        <dbReference type="SAM" id="SignalP"/>
    </source>
</evidence>
<reference evidence="4" key="1">
    <citation type="submission" date="2017-12" db="EMBL/GenBank/DDBJ databases">
        <title>Genome Sequencing Reveals a Rich Biosynthetic Potential.</title>
        <authorList>
            <person name="Bertrand R.L."/>
            <person name="Abdel-Hameed M.E."/>
            <person name="Sorensen J.L."/>
        </authorList>
    </citation>
    <scope>NUCLEOTIDE SEQUENCE</scope>
</reference>
<keyword evidence="3" id="KW-0732">Signal</keyword>
<feature type="signal peptide" evidence="3">
    <location>
        <begin position="1"/>
        <end position="20"/>
    </location>
</feature>
<dbReference type="GO" id="GO:0006506">
    <property type="term" value="P:GPI anchor biosynthetic process"/>
    <property type="evidence" value="ECO:0007669"/>
    <property type="project" value="InterPro"/>
</dbReference>
<dbReference type="InterPro" id="IPR033308">
    <property type="entry name" value="PGAP5/Cdc1/Ted1"/>
</dbReference>
<dbReference type="InterPro" id="IPR029052">
    <property type="entry name" value="Metallo-depent_PP-like"/>
</dbReference>
<dbReference type="PANTHER" id="PTHR13315">
    <property type="entry name" value="METALLO PHOSPHOESTERASE RELATED"/>
    <property type="match status" value="1"/>
</dbReference>
<feature type="transmembrane region" description="Helical" evidence="2">
    <location>
        <begin position="460"/>
        <end position="483"/>
    </location>
</feature>